<dbReference type="PANTHER" id="PTHR43685:SF2">
    <property type="entry name" value="GLYCOSYLTRANSFERASE 2-LIKE DOMAIN-CONTAINING PROTEIN"/>
    <property type="match status" value="1"/>
</dbReference>
<dbReference type="SUPFAM" id="SSF53448">
    <property type="entry name" value="Nucleotide-diphospho-sugar transferases"/>
    <property type="match status" value="1"/>
</dbReference>
<dbReference type="InterPro" id="IPR050834">
    <property type="entry name" value="Glycosyltransf_2"/>
</dbReference>
<evidence type="ECO:0000313" key="3">
    <source>
        <dbReference type="Proteomes" id="UP000664914"/>
    </source>
</evidence>
<dbReference type="InterPro" id="IPR029044">
    <property type="entry name" value="Nucleotide-diphossugar_trans"/>
</dbReference>
<reference evidence="2" key="1">
    <citation type="submission" date="2020-07" db="EMBL/GenBank/DDBJ databases">
        <authorList>
            <person name="Camacho E."/>
        </authorList>
    </citation>
    <scope>NUCLEOTIDE SEQUENCE</scope>
    <source>
        <strain evidence="2">MPO218</strain>
    </source>
</reference>
<dbReference type="InterPro" id="IPR001173">
    <property type="entry name" value="Glyco_trans_2-like"/>
</dbReference>
<sequence>MYILWRMADFRSPQPGVCVVIAAYDGERTVARAVASALREAEVREVVVVDDASTDATAARAAQADDGSGRLAILRHDRNRGPSAARNHALRSSSAELVAVLDADDFIVPGRFARLLAMPDWDMIADNIAFLPERRAVEFAFAELRDFPADARLMALDAFVAGNIPQPGVRRGELGFLKPVMRRDFLERNRLAYDEGLRLGEDFILYCRALAAGARFRLTDQCGYVAVERAHSLSGRHRTADLAALAQAHEHLLGLSGLPAADRALVERHLDHVRRKLHHRDFLDRKHSDGLLRAVGGYAARPATLWRIAQDVARDKLGRRAGDAVREPEPALRYLFG</sequence>
<dbReference type="Proteomes" id="UP000664914">
    <property type="component" value="Chromosome"/>
</dbReference>
<organism evidence="2 3">
    <name type="scientific">Rhizorhabdus wittichii</name>
    <dbReference type="NCBI Taxonomy" id="160791"/>
    <lineage>
        <taxon>Bacteria</taxon>
        <taxon>Pseudomonadati</taxon>
        <taxon>Pseudomonadota</taxon>
        <taxon>Alphaproteobacteria</taxon>
        <taxon>Sphingomonadales</taxon>
        <taxon>Sphingomonadaceae</taxon>
        <taxon>Rhizorhabdus</taxon>
    </lineage>
</organism>
<dbReference type="Gene3D" id="3.90.550.10">
    <property type="entry name" value="Spore Coat Polysaccharide Biosynthesis Protein SpsA, Chain A"/>
    <property type="match status" value="1"/>
</dbReference>
<gene>
    <name evidence="2" type="ORF">HRJ34_09205</name>
</gene>
<reference evidence="2" key="2">
    <citation type="submission" date="2021-04" db="EMBL/GenBank/DDBJ databases">
        <title>Isolation and genomic analysis of the ibuprofen-degrading bacterium Sphingomonas strain MPO218.</title>
        <authorList>
            <person name="Aulestia M."/>
            <person name="Flores A."/>
            <person name="Mangas E.L."/>
            <person name="Perez-Pulido A.J."/>
            <person name="Santero E."/>
            <person name="Camacho E.M."/>
        </authorList>
    </citation>
    <scope>NUCLEOTIDE SEQUENCE</scope>
    <source>
        <strain evidence="2">MPO218</strain>
    </source>
</reference>
<feature type="domain" description="Glycosyltransferase 2-like" evidence="1">
    <location>
        <begin position="18"/>
        <end position="118"/>
    </location>
</feature>
<evidence type="ECO:0000313" key="2">
    <source>
        <dbReference type="EMBL" id="QTH23654.1"/>
    </source>
</evidence>
<evidence type="ECO:0000259" key="1">
    <source>
        <dbReference type="Pfam" id="PF00535"/>
    </source>
</evidence>
<dbReference type="EMBL" id="CP059319">
    <property type="protein sequence ID" value="QTH23654.1"/>
    <property type="molecule type" value="Genomic_DNA"/>
</dbReference>
<protein>
    <submittedName>
        <fullName evidence="2">Glycosyltransferase</fullName>
    </submittedName>
</protein>
<name>A0A975HH67_9SPHN</name>
<dbReference type="PANTHER" id="PTHR43685">
    <property type="entry name" value="GLYCOSYLTRANSFERASE"/>
    <property type="match status" value="1"/>
</dbReference>
<proteinExistence type="predicted"/>
<accession>A0A975HH67</accession>
<dbReference type="Pfam" id="PF00535">
    <property type="entry name" value="Glycos_transf_2"/>
    <property type="match status" value="1"/>
</dbReference>
<dbReference type="AlphaFoldDB" id="A0A975HH67"/>